<feature type="domain" description="HTH tetR-type" evidence="7">
    <location>
        <begin position="12"/>
        <end position="72"/>
    </location>
</feature>
<dbReference type="InterPro" id="IPR009057">
    <property type="entry name" value="Homeodomain-like_sf"/>
</dbReference>
<reference evidence="8" key="1">
    <citation type="submission" date="2024-05" db="EMBL/GenBank/DDBJ databases">
        <authorList>
            <person name="Yu L."/>
        </authorList>
    </citation>
    <scope>NUCLEOTIDE SEQUENCE</scope>
    <source>
        <strain evidence="8">G08B096</strain>
    </source>
</reference>
<evidence type="ECO:0000256" key="4">
    <source>
        <dbReference type="ARBA" id="ARBA00023163"/>
    </source>
</evidence>
<dbReference type="PROSITE" id="PS50977">
    <property type="entry name" value="HTH_TETR_2"/>
    <property type="match status" value="1"/>
</dbReference>
<dbReference type="Gene3D" id="1.10.10.60">
    <property type="entry name" value="Homeodomain-like"/>
    <property type="match status" value="1"/>
</dbReference>
<dbReference type="InterPro" id="IPR011075">
    <property type="entry name" value="TetR_C"/>
</dbReference>
<dbReference type="RefSeq" id="WP_350348304.1">
    <property type="nucleotide sequence ID" value="NZ_CP158374.1"/>
</dbReference>
<evidence type="ECO:0000259" key="7">
    <source>
        <dbReference type="PROSITE" id="PS50977"/>
    </source>
</evidence>
<dbReference type="AlphaFoldDB" id="A0AAU7W987"/>
<dbReference type="InterPro" id="IPR049492">
    <property type="entry name" value="BD-FAE-like_dom"/>
</dbReference>
<dbReference type="SUPFAM" id="SSF46689">
    <property type="entry name" value="Homeodomain-like"/>
    <property type="match status" value="1"/>
</dbReference>
<dbReference type="PRINTS" id="PR00455">
    <property type="entry name" value="HTHTETR"/>
</dbReference>
<evidence type="ECO:0000256" key="5">
    <source>
        <dbReference type="PROSITE-ProRule" id="PRU00335"/>
    </source>
</evidence>
<evidence type="ECO:0000256" key="3">
    <source>
        <dbReference type="ARBA" id="ARBA00023125"/>
    </source>
</evidence>
<dbReference type="InterPro" id="IPR001647">
    <property type="entry name" value="HTH_TetR"/>
</dbReference>
<dbReference type="Pfam" id="PF16859">
    <property type="entry name" value="TetR_C_11"/>
    <property type="match status" value="1"/>
</dbReference>
<dbReference type="GO" id="GO:0016787">
    <property type="term" value="F:hydrolase activity"/>
    <property type="evidence" value="ECO:0007669"/>
    <property type="project" value="UniProtKB-KW"/>
</dbReference>
<name>A0AAU7W987_9MICO</name>
<evidence type="ECO:0000256" key="2">
    <source>
        <dbReference type="ARBA" id="ARBA00023015"/>
    </source>
</evidence>
<dbReference type="Gene3D" id="3.40.50.1820">
    <property type="entry name" value="alpha/beta hydrolase"/>
    <property type="match status" value="1"/>
</dbReference>
<dbReference type="SUPFAM" id="SSF48498">
    <property type="entry name" value="Tetracyclin repressor-like, C-terminal domain"/>
    <property type="match status" value="1"/>
</dbReference>
<dbReference type="InterPro" id="IPR029058">
    <property type="entry name" value="AB_hydrolase_fold"/>
</dbReference>
<gene>
    <name evidence="8" type="ORF">ABIQ69_16980</name>
</gene>
<evidence type="ECO:0000256" key="1">
    <source>
        <dbReference type="ARBA" id="ARBA00022801"/>
    </source>
</evidence>
<dbReference type="EMBL" id="CP158374">
    <property type="protein sequence ID" value="XBX82283.1"/>
    <property type="molecule type" value="Genomic_DNA"/>
</dbReference>
<evidence type="ECO:0000256" key="6">
    <source>
        <dbReference type="SAM" id="MobiDB-lite"/>
    </source>
</evidence>
<dbReference type="Pfam" id="PF00440">
    <property type="entry name" value="TetR_N"/>
    <property type="match status" value="1"/>
</dbReference>
<dbReference type="PANTHER" id="PTHR48081">
    <property type="entry name" value="AB HYDROLASE SUPERFAMILY PROTEIN C4A8.06C"/>
    <property type="match status" value="1"/>
</dbReference>
<keyword evidence="4" id="KW-0804">Transcription</keyword>
<evidence type="ECO:0000313" key="8">
    <source>
        <dbReference type="EMBL" id="XBX82283.1"/>
    </source>
</evidence>
<protein>
    <submittedName>
        <fullName evidence="8">Alpha/beta hydrolase fold domain-containing protein</fullName>
    </submittedName>
</protein>
<dbReference type="InterPro" id="IPR050300">
    <property type="entry name" value="GDXG_lipolytic_enzyme"/>
</dbReference>
<proteinExistence type="predicted"/>
<keyword evidence="1 8" id="KW-0378">Hydrolase</keyword>
<dbReference type="SUPFAM" id="SSF53474">
    <property type="entry name" value="alpha/beta-Hydrolases"/>
    <property type="match status" value="1"/>
</dbReference>
<dbReference type="InterPro" id="IPR036271">
    <property type="entry name" value="Tet_transcr_reg_TetR-rel_C_sf"/>
</dbReference>
<keyword evidence="3 5" id="KW-0238">DNA-binding</keyword>
<accession>A0AAU7W987</accession>
<dbReference type="GO" id="GO:0003677">
    <property type="term" value="F:DNA binding"/>
    <property type="evidence" value="ECO:0007669"/>
    <property type="project" value="UniProtKB-UniRule"/>
</dbReference>
<sequence>MAAGRRGAARSEAARIAILRATATLFAARGYDHLTMEGIAAEAGVGKQTIYRWWPSKSALVAETLLEGMLLPDRFTPADTGDVRADLAAWLDVLFDFLADPGNASLLRSLVAAATENEEVGDRLRDSIGAGSLLTARLETARRAGQLRPDAPLAEIVEAMVGPLVLRALSRAPAEDGAAERLVSTVLGPASGAEASGLRVLRDLVYAERPGFRPLALDLHLPADPAGGDRLPLVVYAHGGGWQSGSRREFGPDIDDGFARIAAAGFAVASVDYRLSGEATFPAQVDDIVAALAWLRDHAVELGIDPGRVVLWGESAGATLAALAGLRDGAATAGVVSWYGPTDFIEHARLLGRTDDPDCSEARWFGATVGERPDLAEAASPARQARRRSGDAPPPFFIVNGTADHTVPPSQARALADALQSVGGDVELVLVEGAGHRFEGDIDRDALLSRSLAFAARVSRPRPSSGSGPSA</sequence>
<dbReference type="Pfam" id="PF20434">
    <property type="entry name" value="BD-FAE"/>
    <property type="match status" value="1"/>
</dbReference>
<dbReference type="Gene3D" id="1.10.357.10">
    <property type="entry name" value="Tetracycline Repressor, domain 2"/>
    <property type="match status" value="1"/>
</dbReference>
<keyword evidence="2" id="KW-0805">Transcription regulation</keyword>
<organism evidence="8">
    <name type="scientific">Agromyces sp. G08B096</name>
    <dbReference type="NCBI Taxonomy" id="3156399"/>
    <lineage>
        <taxon>Bacteria</taxon>
        <taxon>Bacillati</taxon>
        <taxon>Actinomycetota</taxon>
        <taxon>Actinomycetes</taxon>
        <taxon>Micrococcales</taxon>
        <taxon>Microbacteriaceae</taxon>
        <taxon>Agromyces</taxon>
    </lineage>
</organism>
<feature type="region of interest" description="Disordered" evidence="6">
    <location>
        <begin position="375"/>
        <end position="394"/>
    </location>
</feature>
<feature type="DNA-binding region" description="H-T-H motif" evidence="5">
    <location>
        <begin position="35"/>
        <end position="54"/>
    </location>
</feature>
<dbReference type="PANTHER" id="PTHR48081:SF13">
    <property type="entry name" value="ALPHA_BETA HYDROLASE"/>
    <property type="match status" value="1"/>
</dbReference>